<dbReference type="EMBL" id="FUWM01000006">
    <property type="protein sequence ID" value="SJZ44350.1"/>
    <property type="molecule type" value="Genomic_DNA"/>
</dbReference>
<accession>A0A1T4KPK1</accession>
<proteinExistence type="predicted"/>
<evidence type="ECO:0000313" key="3">
    <source>
        <dbReference type="Proteomes" id="UP000190625"/>
    </source>
</evidence>
<feature type="region of interest" description="Disordered" evidence="1">
    <location>
        <begin position="108"/>
        <end position="133"/>
    </location>
</feature>
<gene>
    <name evidence="2" type="ORF">SAMN02745118_00864</name>
</gene>
<keyword evidence="2" id="KW-0969">Cilium</keyword>
<dbReference type="AlphaFoldDB" id="A0A1T4KPK1"/>
<dbReference type="Proteomes" id="UP000190625">
    <property type="component" value="Unassembled WGS sequence"/>
</dbReference>
<name>A0A1T4KPK1_9FIRM</name>
<keyword evidence="3" id="KW-1185">Reference proteome</keyword>
<dbReference type="STRING" id="142842.SAMN02745118_00864"/>
<dbReference type="RefSeq" id="WP_078809354.1">
    <property type="nucleotide sequence ID" value="NZ_FUWM01000006.1"/>
</dbReference>
<protein>
    <submittedName>
        <fullName evidence="2">Flagellar operon protein TIGR03826</fullName>
    </submittedName>
</protein>
<keyword evidence="2" id="KW-0282">Flagellum</keyword>
<sequence>MGLKNCVRCGNVFVSNTDKVCPQCLEEEEEDFETVKEYIYESGQARIPKIHEETGVSVKRIKKFIREGRLVEFNVDVTIECKRCGTQIKSGDYCKSCRDQLSDGFVGRQDKEKEKKQKKKPKSQMYTRAWKKD</sequence>
<evidence type="ECO:0000313" key="2">
    <source>
        <dbReference type="EMBL" id="SJZ44350.1"/>
    </source>
</evidence>
<organism evidence="2 3">
    <name type="scientific">Selenihalanaerobacter shriftii</name>
    <dbReference type="NCBI Taxonomy" id="142842"/>
    <lineage>
        <taxon>Bacteria</taxon>
        <taxon>Bacillati</taxon>
        <taxon>Bacillota</taxon>
        <taxon>Clostridia</taxon>
        <taxon>Halanaerobiales</taxon>
        <taxon>Halobacteroidaceae</taxon>
        <taxon>Selenihalanaerobacter</taxon>
    </lineage>
</organism>
<dbReference type="OrthoDB" id="1739831at2"/>
<evidence type="ECO:0000256" key="1">
    <source>
        <dbReference type="SAM" id="MobiDB-lite"/>
    </source>
</evidence>
<reference evidence="3" key="1">
    <citation type="submission" date="2017-02" db="EMBL/GenBank/DDBJ databases">
        <authorList>
            <person name="Varghese N."/>
            <person name="Submissions S."/>
        </authorList>
    </citation>
    <scope>NUCLEOTIDE SEQUENCE [LARGE SCALE GENOMIC DNA]</scope>
    <source>
        <strain evidence="3">ATCC BAA-73</strain>
    </source>
</reference>
<keyword evidence="2" id="KW-0966">Cell projection</keyword>